<feature type="domain" description="HTH cro/C1-type" evidence="1">
    <location>
        <begin position="31"/>
        <end position="86"/>
    </location>
</feature>
<dbReference type="GO" id="GO:0003677">
    <property type="term" value="F:DNA binding"/>
    <property type="evidence" value="ECO:0007669"/>
    <property type="project" value="InterPro"/>
</dbReference>
<sequence length="116" mass="13014">MNTKFDELMRDPEFEKLFAAEELIACAAQLITDLLERRGWKQVDLADRMGKTPAYVSQLMSGKTNMTIRTLAEIMHALDADVKIDFVDKKARKTLPLQTHILESSPKSSVESVSSG</sequence>
<reference evidence="2" key="1">
    <citation type="submission" date="2009-10" db="EMBL/GenBank/DDBJ databases">
        <title>Diversity of trophic interactions inside an arsenic-rich microbial ecosystem.</title>
        <authorList>
            <person name="Bertin P.N."/>
            <person name="Heinrich-Salmeron A."/>
            <person name="Pelletier E."/>
            <person name="Goulhen-Chollet F."/>
            <person name="Arsene-Ploetze F."/>
            <person name="Gallien S."/>
            <person name="Calteau A."/>
            <person name="Vallenet D."/>
            <person name="Casiot C."/>
            <person name="Chane-Woon-Ming B."/>
            <person name="Giloteaux L."/>
            <person name="Barakat M."/>
            <person name="Bonnefoy V."/>
            <person name="Bruneel O."/>
            <person name="Chandler M."/>
            <person name="Cleiss J."/>
            <person name="Duran R."/>
            <person name="Elbaz-Poulichet F."/>
            <person name="Fonknechten N."/>
            <person name="Lauga B."/>
            <person name="Mornico D."/>
            <person name="Ortet P."/>
            <person name="Schaeffer C."/>
            <person name="Siguier P."/>
            <person name="Alexander Thil Smith A."/>
            <person name="Van Dorsselaer A."/>
            <person name="Weissenbach J."/>
            <person name="Medigue C."/>
            <person name="Le Paslier D."/>
        </authorList>
    </citation>
    <scope>NUCLEOTIDE SEQUENCE</scope>
</reference>
<dbReference type="PROSITE" id="PS50943">
    <property type="entry name" value="HTH_CROC1"/>
    <property type="match status" value="1"/>
</dbReference>
<dbReference type="InterPro" id="IPR010982">
    <property type="entry name" value="Lambda_DNA-bd_dom_sf"/>
</dbReference>
<dbReference type="AlphaFoldDB" id="E6PZY9"/>
<protein>
    <recommendedName>
        <fullName evidence="1">HTH cro/C1-type domain-containing protein</fullName>
    </recommendedName>
</protein>
<evidence type="ECO:0000259" key="1">
    <source>
        <dbReference type="PROSITE" id="PS50943"/>
    </source>
</evidence>
<dbReference type="Gene3D" id="1.10.260.40">
    <property type="entry name" value="lambda repressor-like DNA-binding domains"/>
    <property type="match status" value="1"/>
</dbReference>
<dbReference type="SUPFAM" id="SSF47413">
    <property type="entry name" value="lambda repressor-like DNA-binding domains"/>
    <property type="match status" value="1"/>
</dbReference>
<accession>E6PZY9</accession>
<dbReference type="Pfam" id="PF01381">
    <property type="entry name" value="HTH_3"/>
    <property type="match status" value="1"/>
</dbReference>
<gene>
    <name evidence="2" type="ORF">CARN3_0036</name>
</gene>
<dbReference type="SMART" id="SM00530">
    <property type="entry name" value="HTH_XRE"/>
    <property type="match status" value="1"/>
</dbReference>
<organism evidence="2">
    <name type="scientific">mine drainage metagenome</name>
    <dbReference type="NCBI Taxonomy" id="410659"/>
    <lineage>
        <taxon>unclassified sequences</taxon>
        <taxon>metagenomes</taxon>
        <taxon>ecological metagenomes</taxon>
    </lineage>
</organism>
<name>E6PZY9_9ZZZZ</name>
<dbReference type="CDD" id="cd00093">
    <property type="entry name" value="HTH_XRE"/>
    <property type="match status" value="1"/>
</dbReference>
<comment type="caution">
    <text evidence="2">The sequence shown here is derived from an EMBL/GenBank/DDBJ whole genome shotgun (WGS) entry which is preliminary data.</text>
</comment>
<dbReference type="InterPro" id="IPR001387">
    <property type="entry name" value="Cro/C1-type_HTH"/>
</dbReference>
<dbReference type="EMBL" id="CABN01000145">
    <property type="protein sequence ID" value="CBI00498.1"/>
    <property type="molecule type" value="Genomic_DNA"/>
</dbReference>
<proteinExistence type="predicted"/>
<evidence type="ECO:0000313" key="2">
    <source>
        <dbReference type="EMBL" id="CBI00498.1"/>
    </source>
</evidence>